<dbReference type="GO" id="GO:0008168">
    <property type="term" value="F:methyltransferase activity"/>
    <property type="evidence" value="ECO:0007669"/>
    <property type="project" value="UniProtKB-KW"/>
</dbReference>
<name>A0ABY3XKV2_9ACTN</name>
<sequence>MSTGLPLRVAVQLDPTTDDGARTAPRRAAEMDCLGPARGSVVLDLMCGVGQYARLLPPRTRYLGVDHDPEMIQVARGRLRAGHGAVVGDAARVPLRSGSADHVLLTYEGLNSFRRAEQRHRVLGEVSRCLRPGGTALVDLWRPFEHPGPDADRTHVTPRELAVAAEAVGLKVTGCERLHAGATSDKAETRASGQFLLRRTPRRRGR</sequence>
<keyword evidence="2" id="KW-0808">Transferase</keyword>
<feature type="domain" description="Methyltransferase" evidence="4">
    <location>
        <begin position="42"/>
        <end position="134"/>
    </location>
</feature>
<dbReference type="InterPro" id="IPR051422">
    <property type="entry name" value="AlkB_tRNA_MeTrf/Diox"/>
</dbReference>
<dbReference type="Proteomes" id="UP001202244">
    <property type="component" value="Chromosome"/>
</dbReference>
<evidence type="ECO:0000313" key="6">
    <source>
        <dbReference type="Proteomes" id="UP001202244"/>
    </source>
</evidence>
<dbReference type="SUPFAM" id="SSF53335">
    <property type="entry name" value="S-adenosyl-L-methionine-dependent methyltransferases"/>
    <property type="match status" value="1"/>
</dbReference>
<evidence type="ECO:0000256" key="3">
    <source>
        <dbReference type="SAM" id="MobiDB-lite"/>
    </source>
</evidence>
<keyword evidence="6" id="KW-1185">Reference proteome</keyword>
<gene>
    <name evidence="5" type="ORF">MMF93_00060</name>
</gene>
<evidence type="ECO:0000259" key="4">
    <source>
        <dbReference type="Pfam" id="PF13649"/>
    </source>
</evidence>
<feature type="region of interest" description="Disordered" evidence="3">
    <location>
        <begin position="181"/>
        <end position="206"/>
    </location>
</feature>
<evidence type="ECO:0000256" key="1">
    <source>
        <dbReference type="ARBA" id="ARBA00022603"/>
    </source>
</evidence>
<dbReference type="CDD" id="cd02440">
    <property type="entry name" value="AdoMet_MTases"/>
    <property type="match status" value="1"/>
</dbReference>
<protein>
    <submittedName>
        <fullName evidence="5">Class I SAM-dependent methyltransferase</fullName>
    </submittedName>
</protein>
<proteinExistence type="predicted"/>
<dbReference type="PANTHER" id="PTHR13069:SF21">
    <property type="entry name" value="ALKYLATED DNA REPAIR PROTEIN ALKB HOMOLOG 8"/>
    <property type="match status" value="1"/>
</dbReference>
<dbReference type="InterPro" id="IPR041698">
    <property type="entry name" value="Methyltransf_25"/>
</dbReference>
<dbReference type="GO" id="GO:0032259">
    <property type="term" value="P:methylation"/>
    <property type="evidence" value="ECO:0007669"/>
    <property type="project" value="UniProtKB-KW"/>
</dbReference>
<dbReference type="PANTHER" id="PTHR13069">
    <property type="entry name" value="ALKYLATED DNA REPAIR PROTEIN ALKB HOMOLOG 8"/>
    <property type="match status" value="1"/>
</dbReference>
<evidence type="ECO:0000313" key="5">
    <source>
        <dbReference type="EMBL" id="UNS95034.1"/>
    </source>
</evidence>
<organism evidence="5 6">
    <name type="scientific">Streptomyces tubbatahanensis</name>
    <dbReference type="NCBI Taxonomy" id="2923272"/>
    <lineage>
        <taxon>Bacteria</taxon>
        <taxon>Bacillati</taxon>
        <taxon>Actinomycetota</taxon>
        <taxon>Actinomycetes</taxon>
        <taxon>Kitasatosporales</taxon>
        <taxon>Streptomycetaceae</taxon>
        <taxon>Streptomyces</taxon>
    </lineage>
</organism>
<keyword evidence="1 5" id="KW-0489">Methyltransferase</keyword>
<reference evidence="5 6" key="1">
    <citation type="journal article" date="2023" name="Microbiol. Spectr.">
        <title>Synergy between Genome Mining, Metabolomics, and Bioinformatics Uncovers Antibacterial Chlorinated Carbazole Alkaloids and Their Biosynthetic Gene Cluster from Streptomyces tubbatahanensis sp. nov., a Novel Actinomycete Isolated from Sulu Sea, Philippines.</title>
        <authorList>
            <person name="Tenebro C.P."/>
            <person name="Trono D.J.V.L."/>
            <person name="Balida L.A.P."/>
            <person name="Bayog L.K.A."/>
            <person name="Bruna J.R."/>
            <person name="Sabido E.M."/>
            <person name="Caspe D.P.C."/>
            <person name="de Los Santos E.L.C."/>
            <person name="Saludes J.P."/>
            <person name="Dalisay D.S."/>
        </authorList>
    </citation>
    <scope>NUCLEOTIDE SEQUENCE [LARGE SCALE GENOMIC DNA]</scope>
    <source>
        <strain evidence="5 6">DSD3025</strain>
    </source>
</reference>
<evidence type="ECO:0000256" key="2">
    <source>
        <dbReference type="ARBA" id="ARBA00022679"/>
    </source>
</evidence>
<dbReference type="Pfam" id="PF13649">
    <property type="entry name" value="Methyltransf_25"/>
    <property type="match status" value="1"/>
</dbReference>
<accession>A0ABY3XKV2</accession>
<dbReference type="Gene3D" id="3.40.50.150">
    <property type="entry name" value="Vaccinia Virus protein VP39"/>
    <property type="match status" value="1"/>
</dbReference>
<dbReference type="InterPro" id="IPR029063">
    <property type="entry name" value="SAM-dependent_MTases_sf"/>
</dbReference>
<dbReference type="EMBL" id="CP093846">
    <property type="protein sequence ID" value="UNS95034.1"/>
    <property type="molecule type" value="Genomic_DNA"/>
</dbReference>
<dbReference type="RefSeq" id="WP_242748367.1">
    <property type="nucleotide sequence ID" value="NZ_CP093846.1"/>
</dbReference>